<dbReference type="GO" id="GO:0046872">
    <property type="term" value="F:metal ion binding"/>
    <property type="evidence" value="ECO:0007669"/>
    <property type="project" value="UniProtKB-KW"/>
</dbReference>
<dbReference type="InterPro" id="IPR000994">
    <property type="entry name" value="Pept_M24"/>
</dbReference>
<dbReference type="AlphaFoldDB" id="A0A2N3PK20"/>
<dbReference type="RefSeq" id="WP_006802225.1">
    <property type="nucleotide sequence ID" value="NZ_CABKOI010000021.1"/>
</dbReference>
<dbReference type="SUPFAM" id="SSF55920">
    <property type="entry name" value="Creatinase/aminopeptidase"/>
    <property type="match status" value="1"/>
</dbReference>
<dbReference type="GO" id="GO:0004177">
    <property type="term" value="F:aminopeptidase activity"/>
    <property type="evidence" value="ECO:0007669"/>
    <property type="project" value="UniProtKB-KW"/>
</dbReference>
<evidence type="ECO:0000256" key="3">
    <source>
        <dbReference type="ARBA" id="ARBA00022801"/>
    </source>
</evidence>
<keyword evidence="4" id="KW-0482">Metalloprotease</keyword>
<dbReference type="PANTHER" id="PTHR46112">
    <property type="entry name" value="AMINOPEPTIDASE"/>
    <property type="match status" value="1"/>
</dbReference>
<dbReference type="Proteomes" id="UP000233350">
    <property type="component" value="Unassembled WGS sequence"/>
</dbReference>
<dbReference type="InterPro" id="IPR036005">
    <property type="entry name" value="Creatinase/aminopeptidase-like"/>
</dbReference>
<proteinExistence type="inferred from homology"/>
<dbReference type="InterPro" id="IPR001131">
    <property type="entry name" value="Peptidase_M24B_aminopep-P_CS"/>
</dbReference>
<dbReference type="GeneID" id="97289141"/>
<dbReference type="PANTHER" id="PTHR46112:SF3">
    <property type="entry name" value="AMINOPEPTIDASE YPDF"/>
    <property type="match status" value="1"/>
</dbReference>
<dbReference type="InterPro" id="IPR029149">
    <property type="entry name" value="Creatin/AminoP/Spt16_N"/>
</dbReference>
<dbReference type="GO" id="GO:0008237">
    <property type="term" value="F:metallopeptidase activity"/>
    <property type="evidence" value="ECO:0007669"/>
    <property type="project" value="UniProtKB-KW"/>
</dbReference>
<gene>
    <name evidence="7" type="ORF">BCM31_07570</name>
</gene>
<dbReference type="Gene3D" id="3.90.230.10">
    <property type="entry name" value="Creatinase/methionine aminopeptidase superfamily"/>
    <property type="match status" value="1"/>
</dbReference>
<dbReference type="OrthoDB" id="9806388at2"/>
<evidence type="ECO:0000256" key="1">
    <source>
        <dbReference type="ARBA" id="ARBA00022670"/>
    </source>
</evidence>
<dbReference type="Pfam" id="PF00557">
    <property type="entry name" value="Peptidase_M24"/>
    <property type="match status" value="1"/>
</dbReference>
<accession>A0A2N3PK20</accession>
<comment type="caution">
    <text evidence="7">The sequence shown here is derived from an EMBL/GenBank/DDBJ whole genome shotgun (WGS) entry which is preliminary data.</text>
</comment>
<comment type="similarity">
    <text evidence="5">Belongs to the peptidase M24B family.</text>
</comment>
<reference evidence="7 8" key="1">
    <citation type="submission" date="2016-07" db="EMBL/GenBank/DDBJ databases">
        <title>Detection of Helicobacter winghamensis from caecal content of red fox (Vulpes vulpes).</title>
        <authorList>
            <person name="Zanoni R.G."/>
            <person name="Florio D."/>
            <person name="Caffara M."/>
            <person name="Renzi M."/>
            <person name="Parisi A."/>
            <person name="Pasquali F."/>
            <person name="Manfreda G."/>
        </authorList>
    </citation>
    <scope>NUCLEOTIDE SEQUENCE [LARGE SCALE GENOMIC DNA]</scope>
    <source>
        <strain evidence="7 8">295_13</strain>
    </source>
</reference>
<name>A0A2N3PK20_9HELI</name>
<feature type="domain" description="Peptidase M24" evidence="6">
    <location>
        <begin position="123"/>
        <end position="337"/>
    </location>
</feature>
<evidence type="ECO:0000256" key="4">
    <source>
        <dbReference type="ARBA" id="ARBA00023049"/>
    </source>
</evidence>
<dbReference type="GO" id="GO:0006508">
    <property type="term" value="P:proteolysis"/>
    <property type="evidence" value="ECO:0007669"/>
    <property type="project" value="UniProtKB-KW"/>
</dbReference>
<dbReference type="Gene3D" id="3.40.350.10">
    <property type="entry name" value="Creatinase/prolidase N-terminal domain"/>
    <property type="match status" value="1"/>
</dbReference>
<evidence type="ECO:0000313" key="8">
    <source>
        <dbReference type="Proteomes" id="UP000233350"/>
    </source>
</evidence>
<dbReference type="PROSITE" id="PS00491">
    <property type="entry name" value="PROLINE_PEPTIDASE"/>
    <property type="match status" value="1"/>
</dbReference>
<dbReference type="STRING" id="556267.HWAG_00532"/>
<organism evidence="7 8">
    <name type="scientific">Helicobacter winghamensis</name>
    <dbReference type="NCBI Taxonomy" id="157268"/>
    <lineage>
        <taxon>Bacteria</taxon>
        <taxon>Pseudomonadati</taxon>
        <taxon>Campylobacterota</taxon>
        <taxon>Epsilonproteobacteria</taxon>
        <taxon>Campylobacterales</taxon>
        <taxon>Helicobacteraceae</taxon>
        <taxon>Helicobacter</taxon>
    </lineage>
</organism>
<keyword evidence="8" id="KW-1185">Reference proteome</keyword>
<evidence type="ECO:0000259" key="6">
    <source>
        <dbReference type="Pfam" id="PF00557"/>
    </source>
</evidence>
<protein>
    <submittedName>
        <fullName evidence="7">X-Pro aminopeptidase</fullName>
    </submittedName>
</protein>
<keyword evidence="3" id="KW-0378">Hydrolase</keyword>
<keyword evidence="7" id="KW-0031">Aminopeptidase</keyword>
<dbReference type="EMBL" id="MBPK01000014">
    <property type="protein sequence ID" value="PKT81731.1"/>
    <property type="molecule type" value="Genomic_DNA"/>
</dbReference>
<keyword evidence="2 5" id="KW-0479">Metal-binding</keyword>
<evidence type="ECO:0000256" key="2">
    <source>
        <dbReference type="ARBA" id="ARBA00022723"/>
    </source>
</evidence>
<sequence length="349" mass="39624">MDNFIIKDENALYFEVGYSCDNALFIAFGDEGYFITDGRYATEAKENLKHEKYAISLIITHDLIRSARTILKKHEKSTLIYNPQEFSVFVFERLKHNIKINFTPKPNFHQEKRMVKTADEIELLEHSQHLNFKAFKRFAKFLSKKGKDSTESFLHFKAQGFLSNKGKYDLSFNPIVGINGNAAKPHALPSLDKLKKKDLLLFDAGLKYKRYCSDMTRTGFFGKDGISFCKKQHFLDSNLQKIYDIVLKAQETAIKGAKPGMLASEVDALARNVIEKAGFGKYFVHSTGHGIGLDIHELPNISPRSKIILQEGMVFSIEPGIYIPEHYGVRIEDLVVLESCGARVLGKTL</sequence>
<keyword evidence="1" id="KW-0645">Protease</keyword>
<evidence type="ECO:0000256" key="5">
    <source>
        <dbReference type="RuleBase" id="RU000590"/>
    </source>
</evidence>
<evidence type="ECO:0000313" key="7">
    <source>
        <dbReference type="EMBL" id="PKT81731.1"/>
    </source>
</evidence>
<dbReference type="InterPro" id="IPR050659">
    <property type="entry name" value="Peptidase_M24B"/>
</dbReference>